<dbReference type="EMBL" id="UINC01027645">
    <property type="protein sequence ID" value="SVB07234.1"/>
    <property type="molecule type" value="Genomic_DNA"/>
</dbReference>
<evidence type="ECO:0000313" key="1">
    <source>
        <dbReference type="EMBL" id="SVB07234.1"/>
    </source>
</evidence>
<name>A0A382B0X1_9ZZZZ</name>
<organism evidence="1">
    <name type="scientific">marine metagenome</name>
    <dbReference type="NCBI Taxonomy" id="408172"/>
    <lineage>
        <taxon>unclassified sequences</taxon>
        <taxon>metagenomes</taxon>
        <taxon>ecological metagenomes</taxon>
    </lineage>
</organism>
<gene>
    <name evidence="1" type="ORF">METZ01_LOCUS160088</name>
</gene>
<dbReference type="InterPro" id="IPR024079">
    <property type="entry name" value="MetalloPept_cat_dom_sf"/>
</dbReference>
<dbReference type="GO" id="GO:0008237">
    <property type="term" value="F:metallopeptidase activity"/>
    <property type="evidence" value="ECO:0007669"/>
    <property type="project" value="InterPro"/>
</dbReference>
<dbReference type="AlphaFoldDB" id="A0A382B0X1"/>
<evidence type="ECO:0008006" key="2">
    <source>
        <dbReference type="Google" id="ProtNLM"/>
    </source>
</evidence>
<protein>
    <recommendedName>
        <fullName evidence="2">Secretion system C-terminal sorting domain-containing protein</fullName>
    </recommendedName>
</protein>
<accession>A0A382B0X1</accession>
<reference evidence="1" key="1">
    <citation type="submission" date="2018-05" db="EMBL/GenBank/DDBJ databases">
        <authorList>
            <person name="Lanie J.A."/>
            <person name="Ng W.-L."/>
            <person name="Kazmierczak K.M."/>
            <person name="Andrzejewski T.M."/>
            <person name="Davidsen T.M."/>
            <person name="Wayne K.J."/>
            <person name="Tettelin H."/>
            <person name="Glass J.I."/>
            <person name="Rusch D."/>
            <person name="Podicherti R."/>
            <person name="Tsui H.-C.T."/>
            <person name="Winkler M.E."/>
        </authorList>
    </citation>
    <scope>NUCLEOTIDE SEQUENCE</scope>
</reference>
<sequence>MRLIIFILFLSVCFPITFSKTSSESDGCLTEILYPLSEPDKNKLIKQRKHVRDNISSILPKLSFQDGGEIPEILKIPVVFHNVYQSTEYDGDGNGIGEPLNSYCDWVSGKGMYDYQYTTGNDPNICKERIDENIRVLNIVYGTAGLEFELMEGYEQAQNHSELGYNCICDNIATLDHNYGEFLAGEIISGCCEPEFVSNNVIISNRYDVEGALNVYMMRELLRTGTGGFANGFGFFGKHGKFSAEDYNEALIHHELGHVFSLNHINGTWYNNVGNTPRDLVDGSDCDIHGDMVCDTVAEPGKTFDGFNPKDPEYLTKAWYEGSTECIYTGYGGEYDPSTGILKIGGVQSHAGMNYGEYNYCELWGFVDPYGLDNCENYTNYDNVGDFFGTKDLPENCFNEDVAEYATDGCNVSLYPNLPTGYNIMRSGDLQGACSGLGWDPTLNPFTPEQYVNIRYSAITDWPQIQEYNNFIPIYGCTDAEACNYNPDAYANDDSCDYCSCTESPIQILDCIISYGEFAGDVQPNYIWICPTNGDSNLSSNNCTANHCDGIPCVTKCEFNGDGGECGTYNPNDEWERGICTSTCIGCTDENACNYNTNVTDDDESCAYPEQYYNCDGSCITDTDEDGVCDENELSINEEIIPVNYNINTIYPNPFNPITTISFSIPQSGLVTLKVYDITGRVTTTLKDEYMSVGYYNIINWDASSSP</sequence>
<proteinExistence type="predicted"/>
<dbReference type="Gene3D" id="3.40.390.10">
    <property type="entry name" value="Collagenase (Catalytic Domain)"/>
    <property type="match status" value="1"/>
</dbReference>
<feature type="non-terminal residue" evidence="1">
    <location>
        <position position="707"/>
    </location>
</feature>